<accession>A0A8C4SKK3</accession>
<evidence type="ECO:0000256" key="7">
    <source>
        <dbReference type="ARBA" id="ARBA00044740"/>
    </source>
</evidence>
<dbReference type="GO" id="GO:0006954">
    <property type="term" value="P:inflammatory response"/>
    <property type="evidence" value="ECO:0007669"/>
    <property type="project" value="TreeGrafter"/>
</dbReference>
<evidence type="ECO:0000256" key="2">
    <source>
        <dbReference type="ARBA" id="ARBA00010868"/>
    </source>
</evidence>
<dbReference type="PROSITE" id="PS00472">
    <property type="entry name" value="SMALL_CYTOKINES_CC"/>
    <property type="match status" value="1"/>
</dbReference>
<keyword evidence="9" id="KW-0145">Chemotaxis</keyword>
<dbReference type="GO" id="GO:0070098">
    <property type="term" value="P:chemokine-mediated signaling pathway"/>
    <property type="evidence" value="ECO:0007669"/>
    <property type="project" value="TreeGrafter"/>
</dbReference>
<dbReference type="InterPro" id="IPR000827">
    <property type="entry name" value="Chemokine_CC_CS"/>
</dbReference>
<dbReference type="PANTHER" id="PTHR12015">
    <property type="entry name" value="SMALL INDUCIBLE CYTOKINE A"/>
    <property type="match status" value="1"/>
</dbReference>
<organism evidence="11 12">
    <name type="scientific">Erpetoichthys calabaricus</name>
    <name type="common">Rope fish</name>
    <name type="synonym">Calamoichthys calabaricus</name>
    <dbReference type="NCBI Taxonomy" id="27687"/>
    <lineage>
        <taxon>Eukaryota</taxon>
        <taxon>Metazoa</taxon>
        <taxon>Chordata</taxon>
        <taxon>Craniata</taxon>
        <taxon>Vertebrata</taxon>
        <taxon>Euteleostomi</taxon>
        <taxon>Actinopterygii</taxon>
        <taxon>Polypteriformes</taxon>
        <taxon>Polypteridae</taxon>
        <taxon>Erpetoichthys</taxon>
    </lineage>
</organism>
<evidence type="ECO:0000256" key="3">
    <source>
        <dbReference type="ARBA" id="ARBA00022514"/>
    </source>
</evidence>
<reference evidence="11" key="3">
    <citation type="submission" date="2025-09" db="UniProtKB">
        <authorList>
            <consortium name="Ensembl"/>
        </authorList>
    </citation>
    <scope>IDENTIFICATION</scope>
</reference>
<comment type="subunit">
    <text evidence="8">Self-associates. Also heterodimer of MIP-1-alpha(4-69) and MIP-1-beta(3-69). Interacts with CCR1.</text>
</comment>
<evidence type="ECO:0000256" key="5">
    <source>
        <dbReference type="ARBA" id="ARBA00022729"/>
    </source>
</evidence>
<comment type="subcellular location">
    <subcellularLocation>
        <location evidence="1 9">Secreted</location>
    </subcellularLocation>
</comment>
<keyword evidence="6" id="KW-1015">Disulfide bond</keyword>
<dbReference type="Proteomes" id="UP000694620">
    <property type="component" value="Chromosome 9"/>
</dbReference>
<dbReference type="Pfam" id="PF00048">
    <property type="entry name" value="IL8"/>
    <property type="match status" value="1"/>
</dbReference>
<evidence type="ECO:0000256" key="9">
    <source>
        <dbReference type="RuleBase" id="RU361150"/>
    </source>
</evidence>
<dbReference type="SUPFAM" id="SSF54117">
    <property type="entry name" value="Interleukin 8-like chemokines"/>
    <property type="match status" value="1"/>
</dbReference>
<feature type="signal peptide" evidence="9">
    <location>
        <begin position="1"/>
        <end position="21"/>
    </location>
</feature>
<comment type="function">
    <text evidence="7">Monokine with inflammatory and chemokinetic properties. Binds to CCR1, CCR4 and CCR5. One of the major HIV-suppressive factors produced by CD8+ T-cells. Recombinant MIP-1-alpha induces a dose-dependent inhibition of different strains of HIV-1, HIV-2, and simian immunodeficiency virus (SIV).</text>
</comment>
<dbReference type="SMART" id="SM00199">
    <property type="entry name" value="SCY"/>
    <property type="match status" value="1"/>
</dbReference>
<keyword evidence="4 9" id="KW-0964">Secreted</keyword>
<dbReference type="Gene3D" id="2.40.50.40">
    <property type="match status" value="1"/>
</dbReference>
<keyword evidence="12" id="KW-1185">Reference proteome</keyword>
<dbReference type="GO" id="GO:0008009">
    <property type="term" value="F:chemokine activity"/>
    <property type="evidence" value="ECO:0007669"/>
    <property type="project" value="InterPro"/>
</dbReference>
<evidence type="ECO:0000313" key="12">
    <source>
        <dbReference type="Proteomes" id="UP000694620"/>
    </source>
</evidence>
<dbReference type="FunFam" id="2.40.50.40:FF:000002">
    <property type="entry name" value="C-C motif chemokine"/>
    <property type="match status" value="1"/>
</dbReference>
<dbReference type="GO" id="GO:0005615">
    <property type="term" value="C:extracellular space"/>
    <property type="evidence" value="ECO:0007669"/>
    <property type="project" value="UniProtKB-KW"/>
</dbReference>
<reference evidence="11" key="1">
    <citation type="submission" date="2021-06" db="EMBL/GenBank/DDBJ databases">
        <authorList>
            <consortium name="Wellcome Sanger Institute Data Sharing"/>
        </authorList>
    </citation>
    <scope>NUCLEOTIDE SEQUENCE [LARGE SCALE GENOMIC DNA]</scope>
</reference>
<dbReference type="AlphaFoldDB" id="A0A8C4SKK3"/>
<dbReference type="GO" id="GO:0048020">
    <property type="term" value="F:CCR chemokine receptor binding"/>
    <property type="evidence" value="ECO:0007669"/>
    <property type="project" value="TreeGrafter"/>
</dbReference>
<name>A0A8C4SKK3_ERPCA</name>
<keyword evidence="5 9" id="KW-0732">Signal</keyword>
<dbReference type="PANTHER" id="PTHR12015:SF183">
    <property type="entry name" value="C-C MOTIF CHEMOKINE 3"/>
    <property type="match status" value="1"/>
</dbReference>
<comment type="similarity">
    <text evidence="2 9">Belongs to the intercrine beta (chemokine CC) family.</text>
</comment>
<dbReference type="InterPro" id="IPR036048">
    <property type="entry name" value="Interleukin_8-like_sf"/>
</dbReference>
<evidence type="ECO:0000256" key="4">
    <source>
        <dbReference type="ARBA" id="ARBA00022525"/>
    </source>
</evidence>
<dbReference type="GO" id="GO:0030335">
    <property type="term" value="P:positive regulation of cell migration"/>
    <property type="evidence" value="ECO:0007669"/>
    <property type="project" value="TreeGrafter"/>
</dbReference>
<reference evidence="11" key="2">
    <citation type="submission" date="2025-08" db="UniProtKB">
        <authorList>
            <consortium name="Ensembl"/>
        </authorList>
    </citation>
    <scope>IDENTIFICATION</scope>
</reference>
<sequence length="109" mass="12551">MKIFVFTIVIALLCIAQESKASEAVHTPKECCFTFLTKPLPKRTIERFEVTSSKCPVAGVIFYTKKGKKVCTKPHEEWVKKHISFEILIKRLPNEGFKTKSKDFCKKNK</sequence>
<dbReference type="GeneTree" id="ENSGT01040000240952"/>
<dbReference type="InterPro" id="IPR039809">
    <property type="entry name" value="Chemokine_b/g/d"/>
</dbReference>
<feature type="chain" id="PRO_5034879765" description="C-C motif chemokine" evidence="9">
    <location>
        <begin position="22"/>
        <end position="109"/>
    </location>
</feature>
<feature type="domain" description="Chemokine interleukin-8-like" evidence="10">
    <location>
        <begin position="28"/>
        <end position="86"/>
    </location>
</feature>
<dbReference type="CDD" id="cd00272">
    <property type="entry name" value="Chemokine_CC"/>
    <property type="match status" value="1"/>
</dbReference>
<evidence type="ECO:0000256" key="8">
    <source>
        <dbReference type="ARBA" id="ARBA00046726"/>
    </source>
</evidence>
<evidence type="ECO:0000259" key="10">
    <source>
        <dbReference type="SMART" id="SM00199"/>
    </source>
</evidence>
<dbReference type="Ensembl" id="ENSECRT00000018775.1">
    <property type="protein sequence ID" value="ENSECRP00000018403.1"/>
    <property type="gene ID" value="ENSECRG00000012313.1"/>
</dbReference>
<evidence type="ECO:0000313" key="11">
    <source>
        <dbReference type="Ensembl" id="ENSECRP00000018403.1"/>
    </source>
</evidence>
<evidence type="ECO:0000256" key="6">
    <source>
        <dbReference type="ARBA" id="ARBA00023157"/>
    </source>
</evidence>
<proteinExistence type="inferred from homology"/>
<protein>
    <recommendedName>
        <fullName evidence="9">C-C motif chemokine</fullName>
    </recommendedName>
</protein>
<evidence type="ECO:0000256" key="1">
    <source>
        <dbReference type="ARBA" id="ARBA00004613"/>
    </source>
</evidence>
<dbReference type="GO" id="GO:0061844">
    <property type="term" value="P:antimicrobial humoral immune response mediated by antimicrobial peptide"/>
    <property type="evidence" value="ECO:0007669"/>
    <property type="project" value="TreeGrafter"/>
</dbReference>
<keyword evidence="3 9" id="KW-0202">Cytokine</keyword>
<dbReference type="InterPro" id="IPR001811">
    <property type="entry name" value="Chemokine_IL8-like_dom"/>
</dbReference>